<evidence type="ECO:0000313" key="1">
    <source>
        <dbReference type="EMBL" id="MBA4677997.1"/>
    </source>
</evidence>
<protein>
    <submittedName>
        <fullName evidence="1">Uncharacterized protein</fullName>
    </submittedName>
</protein>
<proteinExistence type="predicted"/>
<sequence length="104" mass="11940">MGSSTAHAFQAKRIRPAVFSLSQSGRLWPFSLHSSVSLFFDDPWSDWIGDVGQRCCFREVLRACSGHRASLYSGEKSRRVGLWLRISWLYCSSFRCSCYFDRSS</sequence>
<dbReference type="AlphaFoldDB" id="A0A7C9AY48"/>
<accession>A0A7C9AY48</accession>
<name>A0A7C9AY48_OPUST</name>
<dbReference type="EMBL" id="GISG01277189">
    <property type="protein sequence ID" value="MBA4677997.1"/>
    <property type="molecule type" value="Transcribed_RNA"/>
</dbReference>
<reference evidence="1" key="1">
    <citation type="journal article" date="2013" name="J. Plant Res.">
        <title>Effect of fungi and light on seed germination of three Opuntia species from semiarid lands of central Mexico.</title>
        <authorList>
            <person name="Delgado-Sanchez P."/>
            <person name="Jimenez-Bremont J.F."/>
            <person name="Guerrero-Gonzalez Mde L."/>
            <person name="Flores J."/>
        </authorList>
    </citation>
    <scope>NUCLEOTIDE SEQUENCE</scope>
    <source>
        <tissue evidence="1">Cladode</tissue>
    </source>
</reference>
<reference evidence="1" key="2">
    <citation type="submission" date="2020-07" db="EMBL/GenBank/DDBJ databases">
        <authorList>
            <person name="Vera ALvarez R."/>
            <person name="Arias-Moreno D.M."/>
            <person name="Jimenez-Jacinto V."/>
            <person name="Jimenez-Bremont J.F."/>
            <person name="Swaminathan K."/>
            <person name="Moose S.P."/>
            <person name="Guerrero-Gonzalez M.L."/>
            <person name="Marino-Ramirez L."/>
            <person name="Landsman D."/>
            <person name="Rodriguez-Kessler M."/>
            <person name="Delgado-Sanchez P."/>
        </authorList>
    </citation>
    <scope>NUCLEOTIDE SEQUENCE</scope>
    <source>
        <tissue evidence="1">Cladode</tissue>
    </source>
</reference>
<organism evidence="1">
    <name type="scientific">Opuntia streptacantha</name>
    <name type="common">Prickly pear cactus</name>
    <name type="synonym">Opuntia cardona</name>
    <dbReference type="NCBI Taxonomy" id="393608"/>
    <lineage>
        <taxon>Eukaryota</taxon>
        <taxon>Viridiplantae</taxon>
        <taxon>Streptophyta</taxon>
        <taxon>Embryophyta</taxon>
        <taxon>Tracheophyta</taxon>
        <taxon>Spermatophyta</taxon>
        <taxon>Magnoliopsida</taxon>
        <taxon>eudicotyledons</taxon>
        <taxon>Gunneridae</taxon>
        <taxon>Pentapetalae</taxon>
        <taxon>Caryophyllales</taxon>
        <taxon>Cactineae</taxon>
        <taxon>Cactaceae</taxon>
        <taxon>Opuntioideae</taxon>
        <taxon>Opuntia</taxon>
    </lineage>
</organism>